<keyword evidence="3" id="KW-0547">Nucleotide-binding</keyword>
<dbReference type="EC" id="2.7.11.1" evidence="1"/>
<keyword evidence="5" id="KW-0067">ATP-binding</keyword>
<evidence type="ECO:0000256" key="5">
    <source>
        <dbReference type="ARBA" id="ARBA00022840"/>
    </source>
</evidence>
<keyword evidence="8" id="KW-1185">Reference proteome</keyword>
<dbReference type="PROSITE" id="PS50011">
    <property type="entry name" value="PROTEIN_KINASE_DOM"/>
    <property type="match status" value="1"/>
</dbReference>
<accession>A0ABS0C6Q2</accession>
<keyword evidence="7" id="KW-0723">Serine/threonine-protein kinase</keyword>
<dbReference type="InterPro" id="IPR050660">
    <property type="entry name" value="NEK_Ser/Thr_kinase"/>
</dbReference>
<evidence type="ECO:0000256" key="4">
    <source>
        <dbReference type="ARBA" id="ARBA00022777"/>
    </source>
</evidence>
<dbReference type="PANTHER" id="PTHR43671">
    <property type="entry name" value="SERINE/THREONINE-PROTEIN KINASE NEK"/>
    <property type="match status" value="1"/>
</dbReference>
<proteinExistence type="predicted"/>
<keyword evidence="2" id="KW-0808">Transferase</keyword>
<keyword evidence="4 7" id="KW-0418">Kinase</keyword>
<sequence length="285" mass="31026">MTEFYEDVATTLGVTDLRPLRPGGQKRVFAAKRGAEDVVLKAVEVLPPNQAVVLERAKREVALLAKVSNAAGRRIVALRSGLATVGDPAQPSAVGWLEEMIDGQDLLDLITGNQWPQEEALDLILGLARALTHLHDDEVVHRDLSPGNVRRRSDGTWTLLDPGLARHLAEMSLTGLYQPGTAGFRSPEQVPGGTPDTFSDIYGVGILGFVVLTGRYPIDPSGAEDEYFRRLVQQQPAPVKTLRPDLDDAFAMIIDCCLNRQPARRYLDAAELLEALDEVTTGTAQ</sequence>
<gene>
    <name evidence="7" type="ORF">IU470_13115</name>
</gene>
<dbReference type="PANTHER" id="PTHR43671:SF13">
    <property type="entry name" value="SERINE_THREONINE-PROTEIN KINASE NEK2"/>
    <property type="match status" value="1"/>
</dbReference>
<dbReference type="Proteomes" id="UP000807309">
    <property type="component" value="Unassembled WGS sequence"/>
</dbReference>
<dbReference type="Gene3D" id="1.10.510.10">
    <property type="entry name" value="Transferase(Phosphotransferase) domain 1"/>
    <property type="match status" value="1"/>
</dbReference>
<dbReference type="Pfam" id="PF00069">
    <property type="entry name" value="Pkinase"/>
    <property type="match status" value="1"/>
</dbReference>
<name>A0ABS0C6Q2_9NOCA</name>
<organism evidence="7 8">
    <name type="scientific">Nocardia abscessus</name>
    <dbReference type="NCBI Taxonomy" id="120957"/>
    <lineage>
        <taxon>Bacteria</taxon>
        <taxon>Bacillati</taxon>
        <taxon>Actinomycetota</taxon>
        <taxon>Actinomycetes</taxon>
        <taxon>Mycobacteriales</taxon>
        <taxon>Nocardiaceae</taxon>
        <taxon>Nocardia</taxon>
    </lineage>
</organism>
<evidence type="ECO:0000259" key="6">
    <source>
        <dbReference type="PROSITE" id="PS50011"/>
    </source>
</evidence>
<dbReference type="EMBL" id="JADLRE010000009">
    <property type="protein sequence ID" value="MBF6226035.1"/>
    <property type="molecule type" value="Genomic_DNA"/>
</dbReference>
<evidence type="ECO:0000313" key="7">
    <source>
        <dbReference type="EMBL" id="MBF6226035.1"/>
    </source>
</evidence>
<evidence type="ECO:0000313" key="8">
    <source>
        <dbReference type="Proteomes" id="UP000807309"/>
    </source>
</evidence>
<comment type="caution">
    <text evidence="7">The sequence shown here is derived from an EMBL/GenBank/DDBJ whole genome shotgun (WGS) entry which is preliminary data.</text>
</comment>
<dbReference type="RefSeq" id="WP_195033214.1">
    <property type="nucleotide sequence ID" value="NZ_JADLRE010000009.1"/>
</dbReference>
<dbReference type="GO" id="GO:0004674">
    <property type="term" value="F:protein serine/threonine kinase activity"/>
    <property type="evidence" value="ECO:0007669"/>
    <property type="project" value="UniProtKB-KW"/>
</dbReference>
<dbReference type="SUPFAM" id="SSF56112">
    <property type="entry name" value="Protein kinase-like (PK-like)"/>
    <property type="match status" value="1"/>
</dbReference>
<feature type="domain" description="Protein kinase" evidence="6">
    <location>
        <begin position="14"/>
        <end position="280"/>
    </location>
</feature>
<protein>
    <recommendedName>
        <fullName evidence="1">non-specific serine/threonine protein kinase</fullName>
        <ecNumber evidence="1">2.7.11.1</ecNumber>
    </recommendedName>
</protein>
<reference evidence="7 8" key="1">
    <citation type="submission" date="2020-10" db="EMBL/GenBank/DDBJ databases">
        <title>Identification of Nocardia species via Next-generation sequencing and recognition of intraspecies genetic diversity.</title>
        <authorList>
            <person name="Li P."/>
            <person name="Li P."/>
            <person name="Lu B."/>
        </authorList>
    </citation>
    <scope>NUCLEOTIDE SEQUENCE [LARGE SCALE GENOMIC DNA]</scope>
    <source>
        <strain evidence="7 8">N-11</strain>
    </source>
</reference>
<evidence type="ECO:0000256" key="3">
    <source>
        <dbReference type="ARBA" id="ARBA00022741"/>
    </source>
</evidence>
<evidence type="ECO:0000256" key="1">
    <source>
        <dbReference type="ARBA" id="ARBA00012513"/>
    </source>
</evidence>
<dbReference type="CDD" id="cd14014">
    <property type="entry name" value="STKc_PknB_like"/>
    <property type="match status" value="1"/>
</dbReference>
<dbReference type="InterPro" id="IPR011009">
    <property type="entry name" value="Kinase-like_dom_sf"/>
</dbReference>
<evidence type="ECO:0000256" key="2">
    <source>
        <dbReference type="ARBA" id="ARBA00022679"/>
    </source>
</evidence>
<dbReference type="InterPro" id="IPR000719">
    <property type="entry name" value="Prot_kinase_dom"/>
</dbReference>